<keyword evidence="1" id="KW-1133">Transmembrane helix</keyword>
<organism evidence="2 3">
    <name type="scientific">Portunus trituberculatus</name>
    <name type="common">Swimming crab</name>
    <name type="synonym">Neptunus trituberculatus</name>
    <dbReference type="NCBI Taxonomy" id="210409"/>
    <lineage>
        <taxon>Eukaryota</taxon>
        <taxon>Metazoa</taxon>
        <taxon>Ecdysozoa</taxon>
        <taxon>Arthropoda</taxon>
        <taxon>Crustacea</taxon>
        <taxon>Multicrustacea</taxon>
        <taxon>Malacostraca</taxon>
        <taxon>Eumalacostraca</taxon>
        <taxon>Eucarida</taxon>
        <taxon>Decapoda</taxon>
        <taxon>Pleocyemata</taxon>
        <taxon>Brachyura</taxon>
        <taxon>Eubrachyura</taxon>
        <taxon>Portunoidea</taxon>
        <taxon>Portunidae</taxon>
        <taxon>Portuninae</taxon>
        <taxon>Portunus</taxon>
    </lineage>
</organism>
<keyword evidence="1" id="KW-0472">Membrane</keyword>
<dbReference type="EMBL" id="VSRR010036460">
    <property type="protein sequence ID" value="MPC73267.1"/>
    <property type="molecule type" value="Genomic_DNA"/>
</dbReference>
<keyword evidence="1" id="KW-0812">Transmembrane</keyword>
<feature type="transmembrane region" description="Helical" evidence="1">
    <location>
        <begin position="36"/>
        <end position="65"/>
    </location>
</feature>
<comment type="caution">
    <text evidence="2">The sequence shown here is derived from an EMBL/GenBank/DDBJ whole genome shotgun (WGS) entry which is preliminary data.</text>
</comment>
<dbReference type="AlphaFoldDB" id="A0A5B7HVG5"/>
<dbReference type="Proteomes" id="UP000324222">
    <property type="component" value="Unassembled WGS sequence"/>
</dbReference>
<name>A0A5B7HVG5_PORTR</name>
<proteinExistence type="predicted"/>
<keyword evidence="3" id="KW-1185">Reference proteome</keyword>
<gene>
    <name evidence="2" type="ORF">E2C01_067590</name>
</gene>
<accession>A0A5B7HVG5</accession>
<reference evidence="2 3" key="1">
    <citation type="submission" date="2019-05" db="EMBL/GenBank/DDBJ databases">
        <title>Another draft genome of Portunus trituberculatus and its Hox gene families provides insights of decapod evolution.</title>
        <authorList>
            <person name="Jeong J.-H."/>
            <person name="Song I."/>
            <person name="Kim S."/>
            <person name="Choi T."/>
            <person name="Kim D."/>
            <person name="Ryu S."/>
            <person name="Kim W."/>
        </authorList>
    </citation>
    <scope>NUCLEOTIDE SEQUENCE [LARGE SCALE GENOMIC DNA]</scope>
    <source>
        <tissue evidence="2">Muscle</tissue>
    </source>
</reference>
<evidence type="ECO:0000313" key="3">
    <source>
        <dbReference type="Proteomes" id="UP000324222"/>
    </source>
</evidence>
<evidence type="ECO:0000313" key="2">
    <source>
        <dbReference type="EMBL" id="MPC73267.1"/>
    </source>
</evidence>
<evidence type="ECO:0000256" key="1">
    <source>
        <dbReference type="SAM" id="Phobius"/>
    </source>
</evidence>
<sequence>MDHCQLLQTAVFRSSLREASDLGTCLVPSPEVDSEAWFGVVLVLLLVLVVLLLLLQLLLLAFLWYRVYVHLRGGLKVDVHSWCRRWPFHAHVQ</sequence>
<protein>
    <submittedName>
        <fullName evidence="2">Uncharacterized protein</fullName>
    </submittedName>
</protein>